<proteinExistence type="predicted"/>
<name>A0A1L9QCD7_9CYAN</name>
<dbReference type="AlphaFoldDB" id="A0A1L9QCD7"/>
<dbReference type="EMBL" id="MLAW01000100">
    <property type="protein sequence ID" value="OJJ11413.1"/>
    <property type="molecule type" value="Genomic_DNA"/>
</dbReference>
<accession>A0A1L9QCD7</accession>
<reference evidence="1" key="1">
    <citation type="submission" date="2016-10" db="EMBL/GenBank/DDBJ databases">
        <title>CRISPR-Cas defence system in Roseofilum reptotaenium: evidence of a bacteriophage-cyanobacterium arms race in the coral black band disease.</title>
        <authorList>
            <person name="Buerger P."/>
            <person name="Wood-Charlson E.M."/>
            <person name="Weynberg K.D."/>
            <person name="Willis B."/>
            <person name="Van Oppen M.J."/>
        </authorList>
    </citation>
    <scope>NUCLEOTIDE SEQUENCE [LARGE SCALE GENOMIC DNA]</scope>
    <source>
        <strain evidence="1">AO1-A</strain>
    </source>
</reference>
<comment type="caution">
    <text evidence="1">The sequence shown here is derived from an EMBL/GenBank/DDBJ whole genome shotgun (WGS) entry which is preliminary data.</text>
</comment>
<evidence type="ECO:0000313" key="2">
    <source>
        <dbReference type="Proteomes" id="UP000183940"/>
    </source>
</evidence>
<evidence type="ECO:0000313" key="1">
    <source>
        <dbReference type="EMBL" id="OJJ11413.1"/>
    </source>
</evidence>
<organism evidence="1 2">
    <name type="scientific">Roseofilum reptotaenium AO1-A</name>
    <dbReference type="NCBI Taxonomy" id="1925591"/>
    <lineage>
        <taxon>Bacteria</taxon>
        <taxon>Bacillati</taxon>
        <taxon>Cyanobacteriota</taxon>
        <taxon>Cyanophyceae</taxon>
        <taxon>Desertifilales</taxon>
        <taxon>Desertifilaceae</taxon>
        <taxon>Roseofilum</taxon>
    </lineage>
</organism>
<sequence length="538" mass="61467">MPGSLALPPQLRGNRGGGSGGIKVFTKSLWARLMNELRDFYRQKQAELIGVGTGLAQSFLEKGIAGLLRAVAGNVLKFLGVSTIVGGLLQSAEFLWNFDWNTTDTQIDMQRQQLIQQGAGMLGGALGVTVGQVLCGQIANTLTFKIDPSMALAIRDEVSEEIYEEIKQEWVQTGRAIYQLGQEHAFYFAFQNARKAIKKNGIAQRVFGQEALDKWGEEGSKTLSLAQWQRDRIEDIENPNVREFVEEFSEELWQSCKEGFMVVADAIDSQMALNRVKEPDIVLGEQKFIEVIPNREEGTPYYFSTRENIGRNDITNFLANYQMMYEKDVGEIIEGSTPAYKLKAAHTISMKILWCNQPRPPLRRAGEPYKTVTMTIPMVKRSGWTWKQLKAACGGSSGIRLGKYKCWVDLRSGTNTCFSTDDKNKSERFVRDLFNLVSDDQIKNMTLPEKVKNLDNIQSGVFPEEMTVYPIRFWIVRTGQDRRGRYRLNDPNREKSSRKMSKRFELYYREDNPTMDNMIKEWLDQIFFDSIETMPRPF</sequence>
<keyword evidence="2" id="KW-1185">Reference proteome</keyword>
<dbReference type="Proteomes" id="UP000183940">
    <property type="component" value="Unassembled WGS sequence"/>
</dbReference>
<gene>
    <name evidence="1" type="ORF">BI308_25695</name>
</gene>
<protein>
    <submittedName>
        <fullName evidence="1">Uncharacterized protein</fullName>
    </submittedName>
</protein>